<dbReference type="CDD" id="cd02209">
    <property type="entry name" value="cupin_XRE_C"/>
    <property type="match status" value="1"/>
</dbReference>
<keyword evidence="1" id="KW-0805">Transcription regulation</keyword>
<keyword evidence="3" id="KW-0804">Transcription</keyword>
<dbReference type="InterPro" id="IPR010982">
    <property type="entry name" value="Lambda_DNA-bd_dom_sf"/>
</dbReference>
<dbReference type="InterPro" id="IPR001387">
    <property type="entry name" value="Cro/C1-type_HTH"/>
</dbReference>
<dbReference type="PANTHER" id="PTHR46797">
    <property type="entry name" value="HTH-TYPE TRANSCRIPTIONAL REGULATOR"/>
    <property type="match status" value="1"/>
</dbReference>
<evidence type="ECO:0000259" key="4">
    <source>
        <dbReference type="PROSITE" id="PS50943"/>
    </source>
</evidence>
<dbReference type="InterPro" id="IPR050807">
    <property type="entry name" value="TransReg_Diox_bact_type"/>
</dbReference>
<organism evidence="5 6">
    <name type="scientific">Nannocystis exedens</name>
    <dbReference type="NCBI Taxonomy" id="54"/>
    <lineage>
        <taxon>Bacteria</taxon>
        <taxon>Pseudomonadati</taxon>
        <taxon>Myxococcota</taxon>
        <taxon>Polyangia</taxon>
        <taxon>Nannocystales</taxon>
        <taxon>Nannocystaceae</taxon>
        <taxon>Nannocystis</taxon>
    </lineage>
</organism>
<dbReference type="AlphaFoldDB" id="A0A1I2BCI2"/>
<feature type="domain" description="HTH cro/C1-type" evidence="4">
    <location>
        <begin position="14"/>
        <end position="68"/>
    </location>
</feature>
<proteinExistence type="predicted"/>
<dbReference type="Proteomes" id="UP000199400">
    <property type="component" value="Unassembled WGS sequence"/>
</dbReference>
<dbReference type="InterPro" id="IPR011051">
    <property type="entry name" value="RmlC_Cupin_sf"/>
</dbReference>
<keyword evidence="2" id="KW-0238">DNA-binding</keyword>
<dbReference type="GO" id="GO:0003677">
    <property type="term" value="F:DNA binding"/>
    <property type="evidence" value="ECO:0007669"/>
    <property type="project" value="UniProtKB-KW"/>
</dbReference>
<dbReference type="PROSITE" id="PS50943">
    <property type="entry name" value="HTH_CROC1"/>
    <property type="match status" value="1"/>
</dbReference>
<reference evidence="6" key="1">
    <citation type="submission" date="2016-10" db="EMBL/GenBank/DDBJ databases">
        <authorList>
            <person name="Varghese N."/>
            <person name="Submissions S."/>
        </authorList>
    </citation>
    <scope>NUCLEOTIDE SEQUENCE [LARGE SCALE GENOMIC DNA]</scope>
    <source>
        <strain evidence="6">ATCC 25963</strain>
    </source>
</reference>
<dbReference type="Pfam" id="PF01381">
    <property type="entry name" value="HTH_3"/>
    <property type="match status" value="1"/>
</dbReference>
<evidence type="ECO:0000256" key="1">
    <source>
        <dbReference type="ARBA" id="ARBA00023015"/>
    </source>
</evidence>
<dbReference type="PANTHER" id="PTHR46797:SF23">
    <property type="entry name" value="HTH-TYPE TRANSCRIPTIONAL REGULATOR SUTR"/>
    <property type="match status" value="1"/>
</dbReference>
<evidence type="ECO:0000313" key="5">
    <source>
        <dbReference type="EMBL" id="SFE53912.1"/>
    </source>
</evidence>
<dbReference type="InterPro" id="IPR013096">
    <property type="entry name" value="Cupin_2"/>
</dbReference>
<dbReference type="GO" id="GO:0005829">
    <property type="term" value="C:cytosol"/>
    <property type="evidence" value="ECO:0007669"/>
    <property type="project" value="TreeGrafter"/>
</dbReference>
<gene>
    <name evidence="5" type="ORF">SAMN02745121_04606</name>
</gene>
<dbReference type="STRING" id="54.SAMN02745121_04606"/>
<dbReference type="RefSeq" id="WP_096326423.1">
    <property type="nucleotide sequence ID" value="NZ_FOMX01000015.1"/>
</dbReference>
<dbReference type="GO" id="GO:0003700">
    <property type="term" value="F:DNA-binding transcription factor activity"/>
    <property type="evidence" value="ECO:0007669"/>
    <property type="project" value="TreeGrafter"/>
</dbReference>
<dbReference type="SMART" id="SM00530">
    <property type="entry name" value="HTH_XRE"/>
    <property type="match status" value="1"/>
</dbReference>
<dbReference type="SUPFAM" id="SSF47413">
    <property type="entry name" value="lambda repressor-like DNA-binding domains"/>
    <property type="match status" value="1"/>
</dbReference>
<evidence type="ECO:0000256" key="3">
    <source>
        <dbReference type="ARBA" id="ARBA00023163"/>
    </source>
</evidence>
<evidence type="ECO:0000313" key="6">
    <source>
        <dbReference type="Proteomes" id="UP000199400"/>
    </source>
</evidence>
<dbReference type="Gene3D" id="1.10.260.40">
    <property type="entry name" value="lambda repressor-like DNA-binding domains"/>
    <property type="match status" value="1"/>
</dbReference>
<keyword evidence="6" id="KW-1185">Reference proteome</keyword>
<dbReference type="Pfam" id="PF07883">
    <property type="entry name" value="Cupin_2"/>
    <property type="match status" value="1"/>
</dbReference>
<dbReference type="CDD" id="cd00093">
    <property type="entry name" value="HTH_XRE"/>
    <property type="match status" value="1"/>
</dbReference>
<dbReference type="InterPro" id="IPR014710">
    <property type="entry name" value="RmlC-like_jellyroll"/>
</dbReference>
<protein>
    <submittedName>
        <fullName evidence="5">Transcriptional regulator, XRE family with cupin sensor</fullName>
    </submittedName>
</protein>
<evidence type="ECO:0000256" key="2">
    <source>
        <dbReference type="ARBA" id="ARBA00023125"/>
    </source>
</evidence>
<dbReference type="EMBL" id="FOMX01000015">
    <property type="protein sequence ID" value="SFE53912.1"/>
    <property type="molecule type" value="Genomic_DNA"/>
</dbReference>
<sequence>MDDETVPVYLGNNVRQLREARGLTQQQIAKVAGVPRPTWANLESGAANPTLSVLIKVAAALQVSLEELISPPRTTSKFYAAASLPTRQRGKVRVRRLLPEPIVGLEIERMELPAGASMSGIPHTPGTREYLTCERGEIELSESGRVWKLGPGDVVVFRGDQPHGYRNSGGAAAIAYSVITLAPPAG</sequence>
<dbReference type="OrthoDB" id="9814751at2"/>
<dbReference type="SUPFAM" id="SSF51182">
    <property type="entry name" value="RmlC-like cupins"/>
    <property type="match status" value="1"/>
</dbReference>
<dbReference type="Gene3D" id="2.60.120.10">
    <property type="entry name" value="Jelly Rolls"/>
    <property type="match status" value="1"/>
</dbReference>
<name>A0A1I2BCI2_9BACT</name>
<accession>A0A1I2BCI2</accession>